<proteinExistence type="inferred from homology"/>
<feature type="transmembrane region" description="Helical" evidence="9">
    <location>
        <begin position="50"/>
        <end position="71"/>
    </location>
</feature>
<protein>
    <recommendedName>
        <fullName evidence="12">Alkaline ceramidase</fullName>
    </recommendedName>
</protein>
<keyword evidence="7" id="KW-0479">Metal-binding</keyword>
<name>A0A813L5X9_POLGL</name>
<evidence type="ECO:0000256" key="7">
    <source>
        <dbReference type="PIRSR" id="PIRSR608901-1"/>
    </source>
</evidence>
<feature type="transmembrane region" description="Helical" evidence="9">
    <location>
        <begin position="167"/>
        <end position="186"/>
    </location>
</feature>
<feature type="binding site" evidence="8">
    <location>
        <position position="68"/>
    </location>
    <ligand>
        <name>Zn(2+)</name>
        <dbReference type="ChEBI" id="CHEBI:29105"/>
        <note>catalytic</note>
    </ligand>
</feature>
<dbReference type="PANTHER" id="PTHR46187">
    <property type="entry name" value="ALKALINE CERAMIDASE 3"/>
    <property type="match status" value="1"/>
</dbReference>
<comment type="similarity">
    <text evidence="2">Belongs to the alkaline ceramidase family.</text>
</comment>
<dbReference type="Pfam" id="PF05875">
    <property type="entry name" value="Ceramidase"/>
    <property type="match status" value="1"/>
</dbReference>
<dbReference type="AlphaFoldDB" id="A0A813L5X9"/>
<feature type="transmembrane region" description="Helical" evidence="9">
    <location>
        <begin position="133"/>
        <end position="155"/>
    </location>
</feature>
<feature type="binding site" evidence="7">
    <location>
        <position position="5"/>
    </location>
    <ligand>
        <name>Ca(2+)</name>
        <dbReference type="ChEBI" id="CHEBI:29108"/>
    </ligand>
</feature>
<feature type="non-terminal residue" evidence="10">
    <location>
        <position position="1"/>
    </location>
</feature>
<comment type="cofactor">
    <cofactor evidence="8">
        <name>Zn(2+)</name>
        <dbReference type="ChEBI" id="CHEBI:29105"/>
    </cofactor>
</comment>
<evidence type="ECO:0000313" key="11">
    <source>
        <dbReference type="Proteomes" id="UP000626109"/>
    </source>
</evidence>
<dbReference type="GO" id="GO:0046872">
    <property type="term" value="F:metal ion binding"/>
    <property type="evidence" value="ECO:0007669"/>
    <property type="project" value="UniProtKB-KW"/>
</dbReference>
<reference evidence="10" key="1">
    <citation type="submission" date="2021-02" db="EMBL/GenBank/DDBJ databases">
        <authorList>
            <person name="Dougan E. K."/>
            <person name="Rhodes N."/>
            <person name="Thang M."/>
            <person name="Chan C."/>
        </authorList>
    </citation>
    <scope>NUCLEOTIDE SEQUENCE</scope>
</reference>
<feature type="transmembrane region" description="Helical" evidence="9">
    <location>
        <begin position="107"/>
        <end position="127"/>
    </location>
</feature>
<keyword evidence="8" id="KW-0862">Zinc</keyword>
<dbReference type="GO" id="GO:0046514">
    <property type="term" value="P:ceramide catabolic process"/>
    <property type="evidence" value="ECO:0007669"/>
    <property type="project" value="TreeGrafter"/>
</dbReference>
<dbReference type="Proteomes" id="UP000626109">
    <property type="component" value="Unassembled WGS sequence"/>
</dbReference>
<evidence type="ECO:0000256" key="8">
    <source>
        <dbReference type="PIRSR" id="PIRSR608901-2"/>
    </source>
</evidence>
<dbReference type="EMBL" id="CAJNNW010033399">
    <property type="protein sequence ID" value="CAE8718675.1"/>
    <property type="molecule type" value="Genomic_DNA"/>
</dbReference>
<dbReference type="GO" id="GO:0016811">
    <property type="term" value="F:hydrolase activity, acting on carbon-nitrogen (but not peptide) bonds, in linear amides"/>
    <property type="evidence" value="ECO:0007669"/>
    <property type="project" value="InterPro"/>
</dbReference>
<keyword evidence="3 9" id="KW-0812">Transmembrane</keyword>
<keyword evidence="5 9" id="KW-1133">Transmembrane helix</keyword>
<evidence type="ECO:0000256" key="5">
    <source>
        <dbReference type="ARBA" id="ARBA00022989"/>
    </source>
</evidence>
<feature type="transmembrane region" description="Helical" evidence="9">
    <location>
        <begin position="77"/>
        <end position="95"/>
    </location>
</feature>
<evidence type="ECO:0000256" key="3">
    <source>
        <dbReference type="ARBA" id="ARBA00022692"/>
    </source>
</evidence>
<feature type="binding site" evidence="7">
    <location>
        <position position="18"/>
    </location>
    <ligand>
        <name>Ca(2+)</name>
        <dbReference type="ChEBI" id="CHEBI:29108"/>
    </ligand>
</feature>
<dbReference type="InterPro" id="IPR008901">
    <property type="entry name" value="ACER"/>
</dbReference>
<evidence type="ECO:0000256" key="2">
    <source>
        <dbReference type="ARBA" id="ARBA00009780"/>
    </source>
</evidence>
<dbReference type="GO" id="GO:0005789">
    <property type="term" value="C:endoplasmic reticulum membrane"/>
    <property type="evidence" value="ECO:0007669"/>
    <property type="project" value="TreeGrafter"/>
</dbReference>
<feature type="binding site" evidence="7">
    <location>
        <position position="4"/>
    </location>
    <ligand>
        <name>Ca(2+)</name>
        <dbReference type="ChEBI" id="CHEBI:29108"/>
    </ligand>
</feature>
<accession>A0A813L5X9</accession>
<feature type="transmembrane region" description="Helical" evidence="9">
    <location>
        <begin position="19"/>
        <end position="38"/>
    </location>
</feature>
<feature type="binding site" evidence="8">
    <location>
        <position position="209"/>
    </location>
    <ligand>
        <name>Zn(2+)</name>
        <dbReference type="ChEBI" id="CHEBI:29105"/>
        <note>catalytic</note>
    </ligand>
</feature>
<organism evidence="10 11">
    <name type="scientific">Polarella glacialis</name>
    <name type="common">Dinoflagellate</name>
    <dbReference type="NCBI Taxonomy" id="89957"/>
    <lineage>
        <taxon>Eukaryota</taxon>
        <taxon>Sar</taxon>
        <taxon>Alveolata</taxon>
        <taxon>Dinophyceae</taxon>
        <taxon>Suessiales</taxon>
        <taxon>Suessiaceae</taxon>
        <taxon>Polarella</taxon>
    </lineage>
</organism>
<sequence length="230" mass="26107">ATIDWCEGNYLVTHYVAEFFNSTTSFFIVLAGLLPLVLHRHLWQHLELRFLLAFGSIAVVGLGSVAFHGTLLFHHQMLDEVPMLWTVVILLYVLLEQHQPKPRHGLLLPLGLAVYASIASCATSQQGGNAQWFSFHAFFSASEIPALCLIVRFFRGLEESEFALKQLMRRGCAAWLCAVVVWLTDLNFCDALKTLPGYDHWNLHAFGWHLLTSCGLYAMMLGLWYHRLKC</sequence>
<evidence type="ECO:0000256" key="9">
    <source>
        <dbReference type="SAM" id="Phobius"/>
    </source>
</evidence>
<feature type="binding site" evidence="8">
    <location>
        <position position="204"/>
    </location>
    <ligand>
        <name>Zn(2+)</name>
        <dbReference type="ChEBI" id="CHEBI:29105"/>
        <note>catalytic</note>
    </ligand>
</feature>
<feature type="non-terminal residue" evidence="10">
    <location>
        <position position="230"/>
    </location>
</feature>
<comment type="caution">
    <text evidence="10">The sequence shown here is derived from an EMBL/GenBank/DDBJ whole genome shotgun (WGS) entry which is preliminary data.</text>
</comment>
<gene>
    <name evidence="10" type="ORF">PGLA2088_LOCUS40203</name>
</gene>
<keyword evidence="7" id="KW-0106">Calcium</keyword>
<evidence type="ECO:0000256" key="6">
    <source>
        <dbReference type="ARBA" id="ARBA00023136"/>
    </source>
</evidence>
<evidence type="ECO:0000256" key="4">
    <source>
        <dbReference type="ARBA" id="ARBA00022801"/>
    </source>
</evidence>
<evidence type="ECO:0000256" key="1">
    <source>
        <dbReference type="ARBA" id="ARBA00004141"/>
    </source>
</evidence>
<comment type="subcellular location">
    <subcellularLocation>
        <location evidence="1">Membrane</location>
        <topology evidence="1">Multi-pass membrane protein</topology>
    </subcellularLocation>
</comment>
<keyword evidence="6 9" id="KW-0472">Membrane</keyword>
<evidence type="ECO:0000313" key="10">
    <source>
        <dbReference type="EMBL" id="CAE8718675.1"/>
    </source>
</evidence>
<feature type="binding site" evidence="7">
    <location>
        <position position="7"/>
    </location>
    <ligand>
        <name>Ca(2+)</name>
        <dbReference type="ChEBI" id="CHEBI:29108"/>
    </ligand>
</feature>
<dbReference type="GO" id="GO:0046513">
    <property type="term" value="P:ceramide biosynthetic process"/>
    <property type="evidence" value="ECO:0007669"/>
    <property type="project" value="TreeGrafter"/>
</dbReference>
<keyword evidence="4" id="KW-0378">Hydrolase</keyword>
<evidence type="ECO:0008006" key="12">
    <source>
        <dbReference type="Google" id="ProtNLM"/>
    </source>
</evidence>
<feature type="binding site" evidence="7">
    <location>
        <position position="9"/>
    </location>
    <ligand>
        <name>Ca(2+)</name>
        <dbReference type="ChEBI" id="CHEBI:29108"/>
    </ligand>
</feature>
<dbReference type="PANTHER" id="PTHR46187:SF3">
    <property type="entry name" value="ALKALINE CERAMIDASE 3"/>
    <property type="match status" value="1"/>
</dbReference>
<feature type="transmembrane region" description="Helical" evidence="9">
    <location>
        <begin position="206"/>
        <end position="225"/>
    </location>
</feature>